<dbReference type="PANTHER" id="PTHR43757">
    <property type="entry name" value="AMINOMETHYLTRANSFERASE"/>
    <property type="match status" value="1"/>
</dbReference>
<dbReference type="SUPFAM" id="SSF54373">
    <property type="entry name" value="FAD-linked reductases, C-terminal domain"/>
    <property type="match status" value="1"/>
</dbReference>
<organism evidence="6">
    <name type="scientific">uncultured marine bacterium 581</name>
    <dbReference type="NCBI Taxonomy" id="257401"/>
    <lineage>
        <taxon>Bacteria</taxon>
        <taxon>environmental samples</taxon>
    </lineage>
</organism>
<dbReference type="SUPFAM" id="SSF103025">
    <property type="entry name" value="Folate-binding domain"/>
    <property type="match status" value="1"/>
</dbReference>
<dbReference type="EMBL" id="AY458648">
    <property type="protein sequence ID" value="AAR38318.1"/>
    <property type="molecule type" value="Genomic_DNA"/>
</dbReference>
<feature type="domain" description="Aminomethyltransferase C-terminal" evidence="4">
    <location>
        <begin position="719"/>
        <end position="797"/>
    </location>
</feature>
<gene>
    <name evidence="6" type="ORF">MBMO_EBAC000-69B03.67</name>
</gene>
<dbReference type="Gene3D" id="3.30.9.10">
    <property type="entry name" value="D-Amino Acid Oxidase, subunit A, domain 2"/>
    <property type="match status" value="1"/>
</dbReference>
<proteinExistence type="inferred from homology"/>
<feature type="domain" description="FAD dependent oxidoreductase" evidence="2">
    <location>
        <begin position="6"/>
        <end position="367"/>
    </location>
</feature>
<evidence type="ECO:0000259" key="4">
    <source>
        <dbReference type="Pfam" id="PF08669"/>
    </source>
</evidence>
<evidence type="ECO:0000259" key="2">
    <source>
        <dbReference type="Pfam" id="PF01266"/>
    </source>
</evidence>
<dbReference type="InterPro" id="IPR006222">
    <property type="entry name" value="GCVT_N"/>
</dbReference>
<accession>Q6SFA4</accession>
<evidence type="ECO:0000259" key="5">
    <source>
        <dbReference type="Pfam" id="PF16350"/>
    </source>
</evidence>
<dbReference type="InterPro" id="IPR029043">
    <property type="entry name" value="GcvT/YgfZ_C"/>
</dbReference>
<dbReference type="Gene3D" id="2.40.30.110">
    <property type="entry name" value="Aminomethyltransferase beta-barrel domains"/>
    <property type="match status" value="1"/>
</dbReference>
<dbReference type="InterPro" id="IPR013977">
    <property type="entry name" value="GcvT_C"/>
</dbReference>
<name>Q6SFA4_9BACT</name>
<dbReference type="Pfam" id="PF01266">
    <property type="entry name" value="DAO"/>
    <property type="match status" value="1"/>
</dbReference>
<dbReference type="InterPro" id="IPR027266">
    <property type="entry name" value="TrmE/GcvT-like"/>
</dbReference>
<dbReference type="SUPFAM" id="SSF101790">
    <property type="entry name" value="Aminomethyltransferase beta-barrel domain"/>
    <property type="match status" value="1"/>
</dbReference>
<dbReference type="AlphaFoldDB" id="Q6SFA4"/>
<dbReference type="Pfam" id="PF01571">
    <property type="entry name" value="GCV_T"/>
    <property type="match status" value="1"/>
</dbReference>
<feature type="domain" description="FAD dependent oxidoreductase central" evidence="5">
    <location>
        <begin position="371"/>
        <end position="424"/>
    </location>
</feature>
<reference evidence="6" key="2">
    <citation type="submission" date="2003-12" db="EMBL/GenBank/DDBJ databases">
        <title>Monterey Bay Coastal Ocean Microbial Observatory environmental clone sequencing.</title>
        <authorList>
            <person name="DeLong E.F."/>
        </authorList>
    </citation>
    <scope>NUCLEOTIDE SEQUENCE</scope>
</reference>
<dbReference type="Pfam" id="PF08669">
    <property type="entry name" value="GCV_T_C"/>
    <property type="match status" value="1"/>
</dbReference>
<sequence length="805" mass="88760">METQAKVVIVGGGIMGVALAYHLAEEGETDVLLIEKGELTSGSTWHAAGQCPSLVSNYNLAKIHDYGNRLYPTLEEKTGQYVSWHASGGIRVARQQADLDWFHYMKGIADNVGFHMEIISPAKIKEINPFYDIDGVLAGAWTLDDGHADPSGLTNAMARGATNLGVRIVRHNRVLDINALPSGDWEIDTEQGKVTAQIVVNAAGSFARQIAQMVGADLPIANMEHHYIVTGAIQDFVDRDEEFPVMRDPYASAYIRQEQKSGLIGIYESSGITEAWGPSGLPPWSSDSELFPDDLDRIMPWLERAMHCMPNMLDAGIKRVVNGAIPHSPDGPPLLGPVAGIPNFWLCCGSSFGIAQGAGCGKYLAQWMVYGDSEINMTGFDPRRFGVFADRDFMRAKGFQDYGLTYATPLPGEEFEAARECRLSPLYGKLKSKGAIHTQTFGWERPKWFSINGREEDHSYRRNATFDVVREECLAVRERVGIIDLTGFAKYDICGTDAESFLNRVLANRMPKRDGGIALAHFLSRNGRILGEATVTRVTSEHFYLLSAASAEMRDLDHLTQQVESGEQVTIRNTTDERGVLALVGPKSRDVLAKLTDAPLDNENFRWRSSQDIEISGMKVRALRINYVGELGWELHPKMEDLSALYDAVWGAGQDQGMVDFGLYALNSLRMEKAYRGWGTELTNEVTLLEADMARFFSRTKADFVGKLATEEKADNTLKLVYFEVNAKDSDVRGGEPIFIDDACIGVTTSGGYGYAVEKSLGFGYVSPEHATPGSAFQVGLLDARYDARVLEDPAYDATNNRLAS</sequence>
<evidence type="ECO:0000256" key="1">
    <source>
        <dbReference type="ARBA" id="ARBA00008609"/>
    </source>
</evidence>
<dbReference type="SUPFAM" id="SSF51905">
    <property type="entry name" value="FAD/NAD(P)-binding domain"/>
    <property type="match status" value="1"/>
</dbReference>
<dbReference type="PANTHER" id="PTHR43757:SF2">
    <property type="entry name" value="AMINOMETHYLTRANSFERASE, MITOCHONDRIAL"/>
    <property type="match status" value="1"/>
</dbReference>
<dbReference type="Gene3D" id="3.30.1360.120">
    <property type="entry name" value="Probable tRNA modification gtpase trme, domain 1"/>
    <property type="match status" value="1"/>
</dbReference>
<evidence type="ECO:0000259" key="3">
    <source>
        <dbReference type="Pfam" id="PF01571"/>
    </source>
</evidence>
<dbReference type="InterPro" id="IPR028896">
    <property type="entry name" value="GcvT/YgfZ/DmdA"/>
</dbReference>
<comment type="similarity">
    <text evidence="1">Belongs to the GcvT family.</text>
</comment>
<feature type="domain" description="GCVT N-terminal" evidence="3">
    <location>
        <begin position="426"/>
        <end position="700"/>
    </location>
</feature>
<dbReference type="Pfam" id="PF16350">
    <property type="entry name" value="FAO_M"/>
    <property type="match status" value="1"/>
</dbReference>
<evidence type="ECO:0000313" key="6">
    <source>
        <dbReference type="EMBL" id="AAR38318.1"/>
    </source>
</evidence>
<dbReference type="Gene3D" id="3.30.70.1400">
    <property type="entry name" value="Aminomethyltransferase beta-barrel domains"/>
    <property type="match status" value="1"/>
</dbReference>
<dbReference type="InterPro" id="IPR036188">
    <property type="entry name" value="FAD/NAD-bd_sf"/>
</dbReference>
<dbReference type="InterPro" id="IPR032503">
    <property type="entry name" value="FAO_M"/>
</dbReference>
<reference evidence="6" key="1">
    <citation type="submission" date="2003-11" db="EMBL/GenBank/DDBJ databases">
        <authorList>
            <person name="Heidelberg J.F."/>
            <person name="Eisen J.A."/>
            <person name="Nelson W.C."/>
            <person name="DeLong E.F."/>
        </authorList>
    </citation>
    <scope>NUCLEOTIDE SEQUENCE</scope>
</reference>
<protein>
    <submittedName>
        <fullName evidence="6">Oxidoreductase, FAD-binding</fullName>
    </submittedName>
</protein>
<dbReference type="Gene3D" id="3.50.50.60">
    <property type="entry name" value="FAD/NAD(P)-binding domain"/>
    <property type="match status" value="1"/>
</dbReference>
<dbReference type="InterPro" id="IPR006076">
    <property type="entry name" value="FAD-dep_OxRdtase"/>
</dbReference>